<dbReference type="SUPFAM" id="SSF51004">
    <property type="entry name" value="C-terminal (heme d1) domain of cytochrome cd1-nitrite reductase"/>
    <property type="match status" value="1"/>
</dbReference>
<evidence type="ECO:0008006" key="3">
    <source>
        <dbReference type="Google" id="ProtNLM"/>
    </source>
</evidence>
<accession>A0ABP8HKZ8</accession>
<dbReference type="Proteomes" id="UP001501725">
    <property type="component" value="Unassembled WGS sequence"/>
</dbReference>
<dbReference type="InterPro" id="IPR015943">
    <property type="entry name" value="WD40/YVTN_repeat-like_dom_sf"/>
</dbReference>
<evidence type="ECO:0000313" key="2">
    <source>
        <dbReference type="Proteomes" id="UP001501725"/>
    </source>
</evidence>
<gene>
    <name evidence="1" type="ORF">GCM10023184_38770</name>
</gene>
<name>A0ABP8HKZ8_9BACT</name>
<comment type="caution">
    <text evidence="1">The sequence shown here is derived from an EMBL/GenBank/DDBJ whole genome shotgun (WGS) entry which is preliminary data.</text>
</comment>
<dbReference type="NCBIfam" id="TIGR02276">
    <property type="entry name" value="beta_rpt_yvtn"/>
    <property type="match status" value="3"/>
</dbReference>
<proteinExistence type="predicted"/>
<evidence type="ECO:0000313" key="1">
    <source>
        <dbReference type="EMBL" id="GAA4340814.1"/>
    </source>
</evidence>
<dbReference type="PANTHER" id="PTHR47197:SF3">
    <property type="entry name" value="DIHYDRO-HEME D1 DEHYDROGENASE"/>
    <property type="match status" value="1"/>
</dbReference>
<reference evidence="2" key="1">
    <citation type="journal article" date="2019" name="Int. J. Syst. Evol. Microbiol.">
        <title>The Global Catalogue of Microorganisms (GCM) 10K type strain sequencing project: providing services to taxonomists for standard genome sequencing and annotation.</title>
        <authorList>
            <consortium name="The Broad Institute Genomics Platform"/>
            <consortium name="The Broad Institute Genome Sequencing Center for Infectious Disease"/>
            <person name="Wu L."/>
            <person name="Ma J."/>
        </authorList>
    </citation>
    <scope>NUCLEOTIDE SEQUENCE [LARGE SCALE GENOMIC DNA]</scope>
    <source>
        <strain evidence="2">JCM 17919</strain>
    </source>
</reference>
<dbReference type="InterPro" id="IPR051200">
    <property type="entry name" value="Host-pathogen_enzymatic-act"/>
</dbReference>
<protein>
    <recommendedName>
        <fullName evidence="3">YncE family protein</fullName>
    </recommendedName>
</protein>
<dbReference type="InterPro" id="IPR011048">
    <property type="entry name" value="Haem_d1_sf"/>
</dbReference>
<organism evidence="1 2">
    <name type="scientific">Flaviaesturariibacter amylovorans</name>
    <dbReference type="NCBI Taxonomy" id="1084520"/>
    <lineage>
        <taxon>Bacteria</taxon>
        <taxon>Pseudomonadati</taxon>
        <taxon>Bacteroidota</taxon>
        <taxon>Chitinophagia</taxon>
        <taxon>Chitinophagales</taxon>
        <taxon>Chitinophagaceae</taxon>
        <taxon>Flaviaestuariibacter</taxon>
    </lineage>
</organism>
<dbReference type="Gene3D" id="2.130.10.10">
    <property type="entry name" value="YVTN repeat-like/Quinoprotein amine dehydrogenase"/>
    <property type="match status" value="1"/>
</dbReference>
<keyword evidence="2" id="KW-1185">Reference proteome</keyword>
<dbReference type="EMBL" id="BAABGY010000014">
    <property type="protein sequence ID" value="GAA4340814.1"/>
    <property type="molecule type" value="Genomic_DNA"/>
</dbReference>
<dbReference type="InterPro" id="IPR011964">
    <property type="entry name" value="YVTN_b-propeller_repeat"/>
</dbReference>
<sequence length="336" mass="35308">MDMDDDMSGMGGMEKNFNFPAVFVVNGESNSISVIRMSDNVVVDSIALAMPGMGSMGMWPHHISLYSSGNSRRLAVALPGMDLSAGHGGQTGGMAGALMVLDAEKGTMQKSLSLPDMNHNATFSPDGSEIWTSQMNSGKVLVYDAQTYALKNTITVGADPAEVTFSSGGSKAYVANGGDDNVMVINPASKTVTATIPVGDEPVAAWVGFDGKMYVDNEMGETVSVIDVATNAVVQTISLGFMPGSVAHNLQKNELWVTDPDNGKVHYWNRSGNQWVHGGVFDAAAGAHAVAFTADGTVAYVTNQMARSVSVINVNTHSKIRDVAVGLKPNGILIKN</sequence>
<dbReference type="PANTHER" id="PTHR47197">
    <property type="entry name" value="PROTEIN NIRF"/>
    <property type="match status" value="1"/>
</dbReference>